<dbReference type="Proteomes" id="UP000828941">
    <property type="component" value="Chromosome 12"/>
</dbReference>
<reference evidence="1 2" key="1">
    <citation type="journal article" date="2022" name="DNA Res.">
        <title>Chromosomal-level genome assembly of the orchid tree Bauhinia variegata (Leguminosae; Cercidoideae) supports the allotetraploid origin hypothesis of Bauhinia.</title>
        <authorList>
            <person name="Zhong Y."/>
            <person name="Chen Y."/>
            <person name="Zheng D."/>
            <person name="Pang J."/>
            <person name="Liu Y."/>
            <person name="Luo S."/>
            <person name="Meng S."/>
            <person name="Qian L."/>
            <person name="Wei D."/>
            <person name="Dai S."/>
            <person name="Zhou R."/>
        </authorList>
    </citation>
    <scope>NUCLEOTIDE SEQUENCE [LARGE SCALE GENOMIC DNA]</scope>
    <source>
        <strain evidence="1">BV-YZ2020</strain>
    </source>
</reference>
<organism evidence="1 2">
    <name type="scientific">Bauhinia variegata</name>
    <name type="common">Purple orchid tree</name>
    <name type="synonym">Phanera variegata</name>
    <dbReference type="NCBI Taxonomy" id="167791"/>
    <lineage>
        <taxon>Eukaryota</taxon>
        <taxon>Viridiplantae</taxon>
        <taxon>Streptophyta</taxon>
        <taxon>Embryophyta</taxon>
        <taxon>Tracheophyta</taxon>
        <taxon>Spermatophyta</taxon>
        <taxon>Magnoliopsida</taxon>
        <taxon>eudicotyledons</taxon>
        <taxon>Gunneridae</taxon>
        <taxon>Pentapetalae</taxon>
        <taxon>rosids</taxon>
        <taxon>fabids</taxon>
        <taxon>Fabales</taxon>
        <taxon>Fabaceae</taxon>
        <taxon>Cercidoideae</taxon>
        <taxon>Cercideae</taxon>
        <taxon>Bauhiniinae</taxon>
        <taxon>Bauhinia</taxon>
    </lineage>
</organism>
<comment type="caution">
    <text evidence="1">The sequence shown here is derived from an EMBL/GenBank/DDBJ whole genome shotgun (WGS) entry which is preliminary data.</text>
</comment>
<dbReference type="EMBL" id="CM039437">
    <property type="protein sequence ID" value="KAI4305338.1"/>
    <property type="molecule type" value="Genomic_DNA"/>
</dbReference>
<accession>A0ACB9L8C3</accession>
<gene>
    <name evidence="1" type="ORF">L6164_028710</name>
</gene>
<sequence length="378" mass="41340">MEPSSTTTVASEPNSPDTINISIKFSGRSIPISISSQSTIKDLKSLLLDATNVLPRGQKLIFKGRVLEDSMTLTASELTNGSKLMLVASQGLHQGDGPVLKKAQVVPRSRRDGSSSLSNEMKTIPVKSRLERWAATGVLALSECNLKAIPDEVWTCGPSARVLDCSNNSIRSVPLQIASLTGVEKLFLNANDLLDESISWEGLTPLKYLTVLSLNQNQLTTLPSALGSLTSIRELHVSNNKLGSLPNEIGLLSRLEVLKANNNRMNTITQFIGNCHSLVEVDLSSNFLSELPETFSSLSNLKALHLSNNGMKSLPSKLFKSCLQLSTLDLHNTELTIDALRQYEGWDNFDGRRRAKHQKQLDFRAGVARDFDEGADKN</sequence>
<evidence type="ECO:0000313" key="1">
    <source>
        <dbReference type="EMBL" id="KAI4305338.1"/>
    </source>
</evidence>
<protein>
    <submittedName>
        <fullName evidence="1">Uncharacterized protein</fullName>
    </submittedName>
</protein>
<keyword evidence="2" id="KW-1185">Reference proteome</keyword>
<proteinExistence type="predicted"/>
<name>A0ACB9L8C3_BAUVA</name>
<evidence type="ECO:0000313" key="2">
    <source>
        <dbReference type="Proteomes" id="UP000828941"/>
    </source>
</evidence>